<protein>
    <submittedName>
        <fullName evidence="1">Uncharacterized protein</fullName>
    </submittedName>
</protein>
<dbReference type="EMBL" id="BKCJ011250326">
    <property type="protein sequence ID" value="GFD10137.1"/>
    <property type="molecule type" value="Genomic_DNA"/>
</dbReference>
<accession>A0A699TIZ4</accession>
<dbReference type="AlphaFoldDB" id="A0A699TIZ4"/>
<reference evidence="1" key="1">
    <citation type="journal article" date="2019" name="Sci. Rep.">
        <title>Draft genome of Tanacetum cinerariifolium, the natural source of mosquito coil.</title>
        <authorList>
            <person name="Yamashiro T."/>
            <person name="Shiraishi A."/>
            <person name="Satake H."/>
            <person name="Nakayama K."/>
        </authorList>
    </citation>
    <scope>NUCLEOTIDE SEQUENCE</scope>
</reference>
<name>A0A699TIZ4_TANCI</name>
<gene>
    <name evidence="1" type="ORF">Tci_882106</name>
</gene>
<organism evidence="1">
    <name type="scientific">Tanacetum cinerariifolium</name>
    <name type="common">Dalmatian daisy</name>
    <name type="synonym">Chrysanthemum cinerariifolium</name>
    <dbReference type="NCBI Taxonomy" id="118510"/>
    <lineage>
        <taxon>Eukaryota</taxon>
        <taxon>Viridiplantae</taxon>
        <taxon>Streptophyta</taxon>
        <taxon>Embryophyta</taxon>
        <taxon>Tracheophyta</taxon>
        <taxon>Spermatophyta</taxon>
        <taxon>Magnoliopsida</taxon>
        <taxon>eudicotyledons</taxon>
        <taxon>Gunneridae</taxon>
        <taxon>Pentapetalae</taxon>
        <taxon>asterids</taxon>
        <taxon>campanulids</taxon>
        <taxon>Asterales</taxon>
        <taxon>Asteraceae</taxon>
        <taxon>Asteroideae</taxon>
        <taxon>Anthemideae</taxon>
        <taxon>Anthemidinae</taxon>
        <taxon>Tanacetum</taxon>
    </lineage>
</organism>
<proteinExistence type="predicted"/>
<evidence type="ECO:0000313" key="1">
    <source>
        <dbReference type="EMBL" id="GFD10137.1"/>
    </source>
</evidence>
<comment type="caution">
    <text evidence="1">The sequence shown here is derived from an EMBL/GenBank/DDBJ whole genome shotgun (WGS) entry which is preliminary data.</text>
</comment>
<sequence length="104" mass="11388">MNKEESSKHGRKTFDIDADAEVNLEKVYNLDMAHEETILSMQDVDVQSERIDADVKEVDEEMVEVVEIAKIIVDEVSTAGGKLNAANEKPVSAAPTNITTAQPS</sequence>